<proteinExistence type="predicted"/>
<dbReference type="Proteomes" id="UP000886520">
    <property type="component" value="Chromosome 3"/>
</dbReference>
<organism evidence="2 3">
    <name type="scientific">Adiantum capillus-veneris</name>
    <name type="common">Maidenhair fern</name>
    <dbReference type="NCBI Taxonomy" id="13818"/>
    <lineage>
        <taxon>Eukaryota</taxon>
        <taxon>Viridiplantae</taxon>
        <taxon>Streptophyta</taxon>
        <taxon>Embryophyta</taxon>
        <taxon>Tracheophyta</taxon>
        <taxon>Polypodiopsida</taxon>
        <taxon>Polypodiidae</taxon>
        <taxon>Polypodiales</taxon>
        <taxon>Pteridineae</taxon>
        <taxon>Pteridaceae</taxon>
        <taxon>Vittarioideae</taxon>
        <taxon>Adiantum</taxon>
    </lineage>
</organism>
<feature type="compositionally biased region" description="Basic and acidic residues" evidence="1">
    <location>
        <begin position="30"/>
        <end position="48"/>
    </location>
</feature>
<gene>
    <name evidence="2" type="ORF">GOP47_0002497</name>
</gene>
<evidence type="ECO:0000313" key="2">
    <source>
        <dbReference type="EMBL" id="KAI5082754.1"/>
    </source>
</evidence>
<sequence length="85" mass="9569">MRSCSGQHTRGRRGRIIGVCWVTHGREDAKYTEVAKSEPEREEGDMKGRRNAPIRRGCEHGWLQGRYWEKTEITQGGQGAKVAGA</sequence>
<accession>A0A9D4VAG7</accession>
<reference evidence="2" key="1">
    <citation type="submission" date="2021-01" db="EMBL/GenBank/DDBJ databases">
        <title>Adiantum capillus-veneris genome.</title>
        <authorList>
            <person name="Fang Y."/>
            <person name="Liao Q."/>
        </authorList>
    </citation>
    <scope>NUCLEOTIDE SEQUENCE</scope>
    <source>
        <strain evidence="2">H3</strain>
        <tissue evidence="2">Leaf</tissue>
    </source>
</reference>
<evidence type="ECO:0000256" key="1">
    <source>
        <dbReference type="SAM" id="MobiDB-lite"/>
    </source>
</evidence>
<comment type="caution">
    <text evidence="2">The sequence shown here is derived from an EMBL/GenBank/DDBJ whole genome shotgun (WGS) entry which is preliminary data.</text>
</comment>
<keyword evidence="3" id="KW-1185">Reference proteome</keyword>
<name>A0A9D4VAG7_ADICA</name>
<dbReference type="EMBL" id="JABFUD020000002">
    <property type="protein sequence ID" value="KAI5082754.1"/>
    <property type="molecule type" value="Genomic_DNA"/>
</dbReference>
<feature type="region of interest" description="Disordered" evidence="1">
    <location>
        <begin position="30"/>
        <end position="53"/>
    </location>
</feature>
<protein>
    <submittedName>
        <fullName evidence="2">Uncharacterized protein</fullName>
    </submittedName>
</protein>
<evidence type="ECO:0000313" key="3">
    <source>
        <dbReference type="Proteomes" id="UP000886520"/>
    </source>
</evidence>
<dbReference type="AlphaFoldDB" id="A0A9D4VAG7"/>